<dbReference type="InterPro" id="IPR036291">
    <property type="entry name" value="NAD(P)-bd_dom_sf"/>
</dbReference>
<sequence>MSILITGASGVLGRALLRRPAADGYTVRGTGRGASGPGAEWVRADLASGEGVDAAVKGVDTIIHAASSPRGDTQRTDVQGTMRLIEAARRAGVRHVVYVSIVGIDRVPFAYYRHKLAAEREIEAGRLPWTILRGTQFHDFVDGMFAGMMKPPIGFVPKDFRSQPVDVDEFADALWACVAAGPSRHAPDVAGPEVLRFGAMVSAWKAARGSRKPVLHLPLPGAMAAALRRGDGTAPERAVGRVTWAEWLRSKYGGTPLP</sequence>
<reference evidence="4" key="1">
    <citation type="submission" date="2020-02" db="EMBL/GenBank/DDBJ databases">
        <authorList>
            <person name="Meier V. D."/>
        </authorList>
    </citation>
    <scope>NUCLEOTIDE SEQUENCE</scope>
    <source>
        <strain evidence="4">AVDCRST_MAG89</strain>
    </source>
</reference>
<gene>
    <name evidence="4" type="ORF">AVDCRST_MAG89-1683</name>
</gene>
<accession>A0A6J4L896</accession>
<dbReference type="SUPFAM" id="SSF51735">
    <property type="entry name" value="NAD(P)-binding Rossmann-fold domains"/>
    <property type="match status" value="1"/>
</dbReference>
<name>A0A6J4L896_9BACT</name>
<dbReference type="Pfam" id="PF13460">
    <property type="entry name" value="NAD_binding_10"/>
    <property type="match status" value="1"/>
</dbReference>
<evidence type="ECO:0000256" key="2">
    <source>
        <dbReference type="ARBA" id="ARBA00023276"/>
    </source>
</evidence>
<dbReference type="PANTHER" id="PTHR47128">
    <property type="match status" value="1"/>
</dbReference>
<keyword evidence="1" id="KW-0602">Photosynthesis</keyword>
<dbReference type="PANTHER" id="PTHR47128:SF2">
    <property type="entry name" value="PROTEIN HIGH CHLOROPHYLL FLUORESCENCE PHENOTYPE 244, CHLOROPLASTIC"/>
    <property type="match status" value="1"/>
</dbReference>
<evidence type="ECO:0000256" key="1">
    <source>
        <dbReference type="ARBA" id="ARBA00022531"/>
    </source>
</evidence>
<dbReference type="EMBL" id="CADCTV010000358">
    <property type="protein sequence ID" value="CAA9321923.1"/>
    <property type="molecule type" value="Genomic_DNA"/>
</dbReference>
<organism evidence="4">
    <name type="scientific">uncultured Gemmatimonadota bacterium</name>
    <dbReference type="NCBI Taxonomy" id="203437"/>
    <lineage>
        <taxon>Bacteria</taxon>
        <taxon>Pseudomonadati</taxon>
        <taxon>Gemmatimonadota</taxon>
        <taxon>environmental samples</taxon>
    </lineage>
</organism>
<feature type="domain" description="NAD(P)-binding" evidence="3">
    <location>
        <begin position="7"/>
        <end position="139"/>
    </location>
</feature>
<dbReference type="InterPro" id="IPR016040">
    <property type="entry name" value="NAD(P)-bd_dom"/>
</dbReference>
<keyword evidence="2" id="KW-0604">Photosystem II</keyword>
<dbReference type="GO" id="GO:0009523">
    <property type="term" value="C:photosystem II"/>
    <property type="evidence" value="ECO:0007669"/>
    <property type="project" value="UniProtKB-KW"/>
</dbReference>
<dbReference type="AlphaFoldDB" id="A0A6J4L896"/>
<protein>
    <recommendedName>
        <fullName evidence="3">NAD(P)-binding domain-containing protein</fullName>
    </recommendedName>
</protein>
<dbReference type="InterPro" id="IPR044256">
    <property type="entry name" value="HCF244-like"/>
</dbReference>
<evidence type="ECO:0000259" key="3">
    <source>
        <dbReference type="Pfam" id="PF13460"/>
    </source>
</evidence>
<dbReference type="Gene3D" id="3.40.50.720">
    <property type="entry name" value="NAD(P)-binding Rossmann-like Domain"/>
    <property type="match status" value="1"/>
</dbReference>
<dbReference type="GO" id="GO:0015979">
    <property type="term" value="P:photosynthesis"/>
    <property type="evidence" value="ECO:0007669"/>
    <property type="project" value="UniProtKB-KW"/>
</dbReference>
<evidence type="ECO:0000313" key="4">
    <source>
        <dbReference type="EMBL" id="CAA9321923.1"/>
    </source>
</evidence>
<proteinExistence type="predicted"/>